<feature type="region of interest" description="Disordered" evidence="1">
    <location>
        <begin position="385"/>
        <end position="419"/>
    </location>
</feature>
<dbReference type="PANTHER" id="PTHR43908:SF3">
    <property type="entry name" value="AT29763P-RELATED"/>
    <property type="match status" value="1"/>
</dbReference>
<dbReference type="AlphaFoldDB" id="A0A2K0WPU5"/>
<dbReference type="GO" id="GO:0071218">
    <property type="term" value="P:cellular response to misfolded protein"/>
    <property type="evidence" value="ECO:0007669"/>
    <property type="project" value="TreeGrafter"/>
</dbReference>
<evidence type="ECO:0000259" key="2">
    <source>
        <dbReference type="PROSITE" id="PS50076"/>
    </source>
</evidence>
<dbReference type="CDD" id="cd06257">
    <property type="entry name" value="DnaJ"/>
    <property type="match status" value="1"/>
</dbReference>
<sequence length="725" mass="82309">MEFLETPGKGYKKPSVADAAENQKDRQNPNLQKTPYGGALTRFDHGLQRSFVAARPVIVDSWLKDELKNATLDNLESYRKILSSETEIKRIAQTIYNKHISGKRHAQDFIADELRKSQDAIDFFVDYALDKRIQEMEYPKRVAREEVERILKVQRDKGNEYEILGINKEVTHSELKHRQRKLCFLVHPDRNGEPGSDDCAKLVNSAADTLLAKNQKSYKPPASTQYDEEYWGMFAPGAFGSEPEDDDTEDDGEEIPDIPEVIKRQHGKMENSVKEYFSMSEADHHDIPERIRKGNNKIMRLNAEAKINPVELYRVDQDVLESLKNEQLRIIAIQENEGATKAKKQLAVFEKQCDKTCGQPKFQWPTHWAEIMAEAVRGKLVEMNRSNRQSGGQEDVPMSDAGSVSPTTEVSGLDGGTKQLGPGYTSLGDRILGYRPIRKYNRYDDMVVTSSVTYFVENPGSPIFRVLSGANIGHAALAYDRLPVSEKNDVDTHLRSVSDGSINLRNYDKILAIGAKDSGYENTHRYPDTWVHIAVKDDDDPSKAKIIHRTAFRNLVGSRDADKMIDSFYVNNGIEPPWATTPYPDPGNRVLYDPHAFPAPRQGAWESPVRRPRGIPPLHRDIRLITYDGDSTRPSLATRSYHENPDPRIQSGGKDREPNHPTNLVTRSHPSELESRIHSMQNGVDDRLVRAFEELLLVSKRQDQRLELMESVIARIPWGESNTEN</sequence>
<dbReference type="GO" id="GO:0030544">
    <property type="term" value="F:Hsp70 protein binding"/>
    <property type="evidence" value="ECO:0007669"/>
    <property type="project" value="TreeGrafter"/>
</dbReference>
<dbReference type="Gene3D" id="1.10.287.110">
    <property type="entry name" value="DnaJ domain"/>
    <property type="match status" value="1"/>
</dbReference>
<dbReference type="OrthoDB" id="442087at2759"/>
<dbReference type="PROSITE" id="PS50076">
    <property type="entry name" value="DNAJ_2"/>
    <property type="match status" value="1"/>
</dbReference>
<dbReference type="EMBL" id="MTQA01000043">
    <property type="protein sequence ID" value="PNP84295.1"/>
    <property type="molecule type" value="Genomic_DNA"/>
</dbReference>
<dbReference type="STRING" id="42673.A0A2K0WPU5"/>
<organism evidence="3 4">
    <name type="scientific">Gibberella nygamai</name>
    <name type="common">Bean root rot disease fungus</name>
    <name type="synonym">Fusarium nygamai</name>
    <dbReference type="NCBI Taxonomy" id="42673"/>
    <lineage>
        <taxon>Eukaryota</taxon>
        <taxon>Fungi</taxon>
        <taxon>Dikarya</taxon>
        <taxon>Ascomycota</taxon>
        <taxon>Pezizomycotina</taxon>
        <taxon>Sordariomycetes</taxon>
        <taxon>Hypocreomycetidae</taxon>
        <taxon>Hypocreales</taxon>
        <taxon>Nectriaceae</taxon>
        <taxon>Fusarium</taxon>
        <taxon>Fusarium fujikuroi species complex</taxon>
    </lineage>
</organism>
<reference evidence="3 4" key="1">
    <citation type="submission" date="2017-06" db="EMBL/GenBank/DDBJ databases">
        <title>Genome of Fusarium nygamai isolate CS10214.</title>
        <authorList>
            <person name="Gardiner D.M."/>
            <person name="Obanor F."/>
            <person name="Kazan K."/>
        </authorList>
    </citation>
    <scope>NUCLEOTIDE SEQUENCE [LARGE SCALE GENOMIC DNA]</scope>
    <source>
        <strain evidence="3 4">CS10214</strain>
    </source>
</reference>
<dbReference type="SUPFAM" id="SSF46565">
    <property type="entry name" value="Chaperone J-domain"/>
    <property type="match status" value="1"/>
</dbReference>
<dbReference type="InterPro" id="IPR036869">
    <property type="entry name" value="J_dom_sf"/>
</dbReference>
<dbReference type="Proteomes" id="UP000236664">
    <property type="component" value="Unassembled WGS sequence"/>
</dbReference>
<evidence type="ECO:0000313" key="3">
    <source>
        <dbReference type="EMBL" id="PNP84295.1"/>
    </source>
</evidence>
<gene>
    <name evidence="3" type="ORF">FNYG_02368</name>
</gene>
<name>A0A2K0WPU5_GIBNY</name>
<dbReference type="GO" id="GO:0005789">
    <property type="term" value="C:endoplasmic reticulum membrane"/>
    <property type="evidence" value="ECO:0007669"/>
    <property type="project" value="TreeGrafter"/>
</dbReference>
<evidence type="ECO:0000313" key="4">
    <source>
        <dbReference type="Proteomes" id="UP000236664"/>
    </source>
</evidence>
<dbReference type="Pfam" id="PF00226">
    <property type="entry name" value="DnaJ"/>
    <property type="match status" value="1"/>
</dbReference>
<evidence type="ECO:0000256" key="1">
    <source>
        <dbReference type="SAM" id="MobiDB-lite"/>
    </source>
</evidence>
<dbReference type="InterPro" id="IPR001623">
    <property type="entry name" value="DnaJ_domain"/>
</dbReference>
<dbReference type="InterPro" id="IPR051100">
    <property type="entry name" value="DnaJ_subfamily_B/C"/>
</dbReference>
<feature type="region of interest" description="Disordered" evidence="1">
    <location>
        <begin position="1"/>
        <end position="37"/>
    </location>
</feature>
<keyword evidence="4" id="KW-1185">Reference proteome</keyword>
<comment type="caution">
    <text evidence="3">The sequence shown here is derived from an EMBL/GenBank/DDBJ whole genome shotgun (WGS) entry which is preliminary data.</text>
</comment>
<feature type="domain" description="J" evidence="2">
    <location>
        <begin position="159"/>
        <end position="230"/>
    </location>
</feature>
<proteinExistence type="predicted"/>
<protein>
    <recommendedName>
        <fullName evidence="2">J domain-containing protein</fullName>
    </recommendedName>
</protein>
<feature type="region of interest" description="Disordered" evidence="1">
    <location>
        <begin position="629"/>
        <end position="673"/>
    </location>
</feature>
<dbReference type="PANTHER" id="PTHR43908">
    <property type="entry name" value="AT29763P-RELATED"/>
    <property type="match status" value="1"/>
</dbReference>
<dbReference type="SMART" id="SM00271">
    <property type="entry name" value="DnaJ"/>
    <property type="match status" value="1"/>
</dbReference>
<accession>A0A2K0WPU5</accession>